<dbReference type="AlphaFoldDB" id="A0A3S0PME9"/>
<feature type="transmembrane region" description="Helical" evidence="1">
    <location>
        <begin position="6"/>
        <end position="24"/>
    </location>
</feature>
<organism evidence="3 4">
    <name type="scientific">Dyella choica</name>
    <dbReference type="NCBI Taxonomy" id="1927959"/>
    <lineage>
        <taxon>Bacteria</taxon>
        <taxon>Pseudomonadati</taxon>
        <taxon>Pseudomonadota</taxon>
        <taxon>Gammaproteobacteria</taxon>
        <taxon>Lysobacterales</taxon>
        <taxon>Rhodanobacteraceae</taxon>
        <taxon>Dyella</taxon>
    </lineage>
</organism>
<gene>
    <name evidence="3" type="ORF">EKH80_09545</name>
</gene>
<sequence length="122" mass="13683">MEFVLIPLVVMSAPVLIVLTVLRYRYVQTQARYRTLLQLADKGVDLPSQLLLEPQVAYCERRRAMVLIGVGLGLMAMFLTLPGQLDNGLGVARLWGIGLLPLMTGLGYLASWWLNRREDVRG</sequence>
<feature type="transmembrane region" description="Helical" evidence="1">
    <location>
        <begin position="64"/>
        <end position="82"/>
    </location>
</feature>
<dbReference type="RefSeq" id="WP_126684523.1">
    <property type="nucleotide sequence ID" value="NZ_RYYV01000006.1"/>
</dbReference>
<dbReference type="OrthoDB" id="6058642at2"/>
<comment type="caution">
    <text evidence="3">The sequence shown here is derived from an EMBL/GenBank/DDBJ whole genome shotgun (WGS) entry which is preliminary data.</text>
</comment>
<proteinExistence type="predicted"/>
<evidence type="ECO:0000313" key="4">
    <source>
        <dbReference type="Proteomes" id="UP000274358"/>
    </source>
</evidence>
<name>A0A3S0PME9_9GAMM</name>
<evidence type="ECO:0000259" key="2">
    <source>
        <dbReference type="Pfam" id="PF19762"/>
    </source>
</evidence>
<keyword evidence="4" id="KW-1185">Reference proteome</keyword>
<dbReference type="EMBL" id="RYYV01000006">
    <property type="protein sequence ID" value="RUL75958.1"/>
    <property type="molecule type" value="Genomic_DNA"/>
</dbReference>
<protein>
    <recommendedName>
        <fullName evidence="2">DUF6249 domain-containing protein</fullName>
    </recommendedName>
</protein>
<evidence type="ECO:0000256" key="1">
    <source>
        <dbReference type="SAM" id="Phobius"/>
    </source>
</evidence>
<dbReference type="Pfam" id="PF19762">
    <property type="entry name" value="DUF6249"/>
    <property type="match status" value="1"/>
</dbReference>
<keyword evidence="1" id="KW-0812">Transmembrane</keyword>
<keyword evidence="1" id="KW-0472">Membrane</keyword>
<reference evidence="3 4" key="1">
    <citation type="submission" date="2018-12" db="EMBL/GenBank/DDBJ databases">
        <title>Dyella dinghuensis sp. nov. DHOA06 and Dyella choica sp. nov. 4M-K27, isolated from forest soil.</title>
        <authorList>
            <person name="Qiu L.-H."/>
            <person name="Gao Z.-H."/>
        </authorList>
    </citation>
    <scope>NUCLEOTIDE SEQUENCE [LARGE SCALE GENOMIC DNA]</scope>
    <source>
        <strain evidence="3 4">4M-K27</strain>
    </source>
</reference>
<keyword evidence="1" id="KW-1133">Transmembrane helix</keyword>
<dbReference type="Proteomes" id="UP000274358">
    <property type="component" value="Unassembled WGS sequence"/>
</dbReference>
<feature type="domain" description="DUF6249" evidence="2">
    <location>
        <begin position="5"/>
        <end position="116"/>
    </location>
</feature>
<accession>A0A3S0PME9</accession>
<evidence type="ECO:0000313" key="3">
    <source>
        <dbReference type="EMBL" id="RUL75958.1"/>
    </source>
</evidence>
<feature type="transmembrane region" description="Helical" evidence="1">
    <location>
        <begin position="94"/>
        <end position="114"/>
    </location>
</feature>
<dbReference type="InterPro" id="IPR046216">
    <property type="entry name" value="DUF6249"/>
</dbReference>